<keyword evidence="15" id="KW-1185">Reference proteome</keyword>
<evidence type="ECO:0000256" key="4">
    <source>
        <dbReference type="ARBA" id="ARBA00023002"/>
    </source>
</evidence>
<organism evidence="14 15">
    <name type="scientific">Dichomitus squalens</name>
    <dbReference type="NCBI Taxonomy" id="114155"/>
    <lineage>
        <taxon>Eukaryota</taxon>
        <taxon>Fungi</taxon>
        <taxon>Dikarya</taxon>
        <taxon>Basidiomycota</taxon>
        <taxon>Agaricomycotina</taxon>
        <taxon>Agaricomycetes</taxon>
        <taxon>Polyporales</taxon>
        <taxon>Polyporaceae</taxon>
        <taxon>Dichomitus</taxon>
    </lineage>
</organism>
<dbReference type="GO" id="GO:0030245">
    <property type="term" value="P:cellulose catabolic process"/>
    <property type="evidence" value="ECO:0007669"/>
    <property type="project" value="UniProtKB-KW"/>
</dbReference>
<keyword evidence="7" id="KW-1015">Disulfide bond</keyword>
<evidence type="ECO:0000256" key="3">
    <source>
        <dbReference type="ARBA" id="ARBA00023001"/>
    </source>
</evidence>
<evidence type="ECO:0000256" key="9">
    <source>
        <dbReference type="ARBA" id="ARBA00023326"/>
    </source>
</evidence>
<comment type="similarity">
    <text evidence="10">Belongs to the polysaccharide monooxygenase AA9 family.</text>
</comment>
<dbReference type="InterPro" id="IPR005103">
    <property type="entry name" value="AA9_LPMO"/>
</dbReference>
<keyword evidence="5" id="KW-0186">Copper</keyword>
<evidence type="ECO:0000256" key="5">
    <source>
        <dbReference type="ARBA" id="ARBA00023008"/>
    </source>
</evidence>
<evidence type="ECO:0000256" key="8">
    <source>
        <dbReference type="ARBA" id="ARBA00023277"/>
    </source>
</evidence>
<dbReference type="AlphaFoldDB" id="A0A4Q9QAL2"/>
<dbReference type="PANTHER" id="PTHR33353:SF6">
    <property type="entry name" value="ENDOGLUCANASE IV"/>
    <property type="match status" value="1"/>
</dbReference>
<evidence type="ECO:0000256" key="7">
    <source>
        <dbReference type="ARBA" id="ARBA00023157"/>
    </source>
</evidence>
<dbReference type="InterPro" id="IPR049892">
    <property type="entry name" value="AA9"/>
</dbReference>
<keyword evidence="2" id="KW-0479">Metal-binding</keyword>
<evidence type="ECO:0000256" key="6">
    <source>
        <dbReference type="ARBA" id="ARBA00023033"/>
    </source>
</evidence>
<comment type="catalytic activity">
    <reaction evidence="11">
        <text>[(1-&gt;4)-beta-D-glucosyl]n+m + reduced acceptor + O2 = 4-dehydro-beta-D-glucosyl-[(1-&gt;4)-beta-D-glucosyl]n-1 + [(1-&gt;4)-beta-D-glucosyl]m + acceptor + H2O.</text>
        <dbReference type="EC" id="1.14.99.56"/>
    </reaction>
</comment>
<gene>
    <name evidence="14" type="ORF">BD310DRAFT_972934</name>
</gene>
<evidence type="ECO:0000256" key="11">
    <source>
        <dbReference type="ARBA" id="ARBA00045077"/>
    </source>
</evidence>
<dbReference type="STRING" id="114155.A0A4Q9QAL2"/>
<keyword evidence="6" id="KW-0503">Monooxygenase</keyword>
<evidence type="ECO:0000256" key="12">
    <source>
        <dbReference type="ARBA" id="ARBA00047174"/>
    </source>
</evidence>
<dbReference type="Gene3D" id="2.70.50.70">
    <property type="match status" value="1"/>
</dbReference>
<accession>A0A4Q9QAL2</accession>
<dbReference type="GO" id="GO:0016787">
    <property type="term" value="F:hydrolase activity"/>
    <property type="evidence" value="ECO:0007669"/>
    <property type="project" value="UniProtKB-KW"/>
</dbReference>
<keyword evidence="8" id="KW-0119">Carbohydrate metabolism</keyword>
<dbReference type="GO" id="GO:0004497">
    <property type="term" value="F:monooxygenase activity"/>
    <property type="evidence" value="ECO:0007669"/>
    <property type="project" value="UniProtKB-KW"/>
</dbReference>
<evidence type="ECO:0000256" key="10">
    <source>
        <dbReference type="ARBA" id="ARBA00044502"/>
    </source>
</evidence>
<keyword evidence="9" id="KW-0624">Polysaccharide degradation</keyword>
<reference evidence="14 15" key="1">
    <citation type="submission" date="2019-01" db="EMBL/GenBank/DDBJ databases">
        <title>Draft genome sequences of three monokaryotic isolates of the white-rot basidiomycete fungus Dichomitus squalens.</title>
        <authorList>
            <consortium name="DOE Joint Genome Institute"/>
            <person name="Lopez S.C."/>
            <person name="Andreopoulos B."/>
            <person name="Pangilinan J."/>
            <person name="Lipzen A."/>
            <person name="Riley R."/>
            <person name="Ahrendt S."/>
            <person name="Ng V."/>
            <person name="Barry K."/>
            <person name="Daum C."/>
            <person name="Grigoriev I.V."/>
            <person name="Hilden K.S."/>
            <person name="Makela M.R."/>
            <person name="de Vries R.P."/>
        </authorList>
    </citation>
    <scope>NUCLEOTIDE SEQUENCE [LARGE SCALE GENOMIC DNA]</scope>
    <source>
        <strain evidence="14 15">CBS 464.89</strain>
    </source>
</reference>
<dbReference type="CDD" id="cd21175">
    <property type="entry name" value="LPMO_AA9"/>
    <property type="match status" value="1"/>
</dbReference>
<comment type="cofactor">
    <cofactor evidence="1">
        <name>Cu(2+)</name>
        <dbReference type="ChEBI" id="CHEBI:29036"/>
    </cofactor>
</comment>
<keyword evidence="4" id="KW-0560">Oxidoreductase</keyword>
<dbReference type="EMBL" id="ML145086">
    <property type="protein sequence ID" value="TBU64605.1"/>
    <property type="molecule type" value="Genomic_DNA"/>
</dbReference>
<name>A0A4Q9QAL2_9APHY</name>
<dbReference type="Proteomes" id="UP000292082">
    <property type="component" value="Unassembled WGS sequence"/>
</dbReference>
<dbReference type="EC" id="1.14.99.56" evidence="12"/>
<evidence type="ECO:0000256" key="2">
    <source>
        <dbReference type="ARBA" id="ARBA00022723"/>
    </source>
</evidence>
<protein>
    <recommendedName>
        <fullName evidence="12">lytic cellulose monooxygenase (C4-dehydrogenating)</fullName>
        <ecNumber evidence="12">1.14.99.56</ecNumber>
    </recommendedName>
</protein>
<sequence length="257" mass="26961">MFGIISAFVLAALAATSVEAHGYVQDVVIGSTHYTGYLPFSDPYYNPPPERIIRAIPGNGPVTDLSLIDVQCNGYSDGGVVGTQPAPIYATVAAGSQVALNWTTWPASHVGPMITYLAEAPSDITKWLPGTDAVWFKIAEAGKTSDGKWAATDLLTASDSIYTFTIPSKLKAGQYIVRHEIIALHAASVYPGAQVYPSCIQIEVTGSGAAFPTSGLVSFPGAYTADTPGIVFDVYNNASAPYPIPGPAVWTGGNSRD</sequence>
<proteinExistence type="inferred from homology"/>
<evidence type="ECO:0000313" key="14">
    <source>
        <dbReference type="EMBL" id="TBU64605.1"/>
    </source>
</evidence>
<keyword evidence="14" id="KW-0378">Hydrolase</keyword>
<evidence type="ECO:0000259" key="13">
    <source>
        <dbReference type="Pfam" id="PF03443"/>
    </source>
</evidence>
<dbReference type="PANTHER" id="PTHR33353">
    <property type="entry name" value="PUTATIVE (AFU_ORTHOLOGUE AFUA_1G12560)-RELATED"/>
    <property type="match status" value="1"/>
</dbReference>
<dbReference type="Pfam" id="PF03443">
    <property type="entry name" value="AA9"/>
    <property type="match status" value="1"/>
</dbReference>
<keyword evidence="3" id="KW-0136">Cellulose degradation</keyword>
<evidence type="ECO:0000313" key="15">
    <source>
        <dbReference type="Proteomes" id="UP000292082"/>
    </source>
</evidence>
<dbReference type="GO" id="GO:0046872">
    <property type="term" value="F:metal ion binding"/>
    <property type="evidence" value="ECO:0007669"/>
    <property type="project" value="UniProtKB-KW"/>
</dbReference>
<evidence type="ECO:0000256" key="1">
    <source>
        <dbReference type="ARBA" id="ARBA00001973"/>
    </source>
</evidence>
<feature type="domain" description="Auxiliary Activity family 9 catalytic" evidence="13">
    <location>
        <begin position="21"/>
        <end position="239"/>
    </location>
</feature>